<reference evidence="6 7" key="1">
    <citation type="submission" date="2019-02" db="EMBL/GenBank/DDBJ databases">
        <title>Deep-cultivation of Planctomycetes and their phenomic and genomic characterization uncovers novel biology.</title>
        <authorList>
            <person name="Wiegand S."/>
            <person name="Jogler M."/>
            <person name="Boedeker C."/>
            <person name="Pinto D."/>
            <person name="Vollmers J."/>
            <person name="Rivas-Marin E."/>
            <person name="Kohn T."/>
            <person name="Peeters S.H."/>
            <person name="Heuer A."/>
            <person name="Rast P."/>
            <person name="Oberbeckmann S."/>
            <person name="Bunk B."/>
            <person name="Jeske O."/>
            <person name="Meyerdierks A."/>
            <person name="Storesund J.E."/>
            <person name="Kallscheuer N."/>
            <person name="Luecker S."/>
            <person name="Lage O.M."/>
            <person name="Pohl T."/>
            <person name="Merkel B.J."/>
            <person name="Hornburger P."/>
            <person name="Mueller R.-W."/>
            <person name="Bruemmer F."/>
            <person name="Labrenz M."/>
            <person name="Spormann A.M."/>
            <person name="Op den Camp H."/>
            <person name="Overmann J."/>
            <person name="Amann R."/>
            <person name="Jetten M.S.M."/>
            <person name="Mascher T."/>
            <person name="Medema M.H."/>
            <person name="Devos D.P."/>
            <person name="Kaster A.-K."/>
            <person name="Ovreas L."/>
            <person name="Rohde M."/>
            <person name="Galperin M.Y."/>
            <person name="Jogler C."/>
        </authorList>
    </citation>
    <scope>NUCLEOTIDE SEQUENCE [LARGE SCALE GENOMIC DNA]</scope>
    <source>
        <strain evidence="6 7">Mal48</strain>
    </source>
</reference>
<feature type="region of interest" description="Disordered" evidence="5">
    <location>
        <begin position="339"/>
        <end position="508"/>
    </location>
</feature>
<evidence type="ECO:0000256" key="2">
    <source>
        <dbReference type="ARBA" id="ARBA00022692"/>
    </source>
</evidence>
<accession>A0A517QQA1</accession>
<evidence type="ECO:0000313" key="6">
    <source>
        <dbReference type="EMBL" id="QDT33794.1"/>
    </source>
</evidence>
<dbReference type="Gene3D" id="1.10.10.1320">
    <property type="entry name" value="Anti-sigma factor, zinc-finger domain"/>
    <property type="match status" value="1"/>
</dbReference>
<evidence type="ECO:0000256" key="5">
    <source>
        <dbReference type="SAM" id="MobiDB-lite"/>
    </source>
</evidence>
<keyword evidence="3" id="KW-1133">Transmembrane helix</keyword>
<evidence type="ECO:0000313" key="7">
    <source>
        <dbReference type="Proteomes" id="UP000315724"/>
    </source>
</evidence>
<dbReference type="AlphaFoldDB" id="A0A517QQA1"/>
<evidence type="ECO:0000256" key="3">
    <source>
        <dbReference type="ARBA" id="ARBA00022989"/>
    </source>
</evidence>
<dbReference type="InterPro" id="IPR041916">
    <property type="entry name" value="Anti_sigma_zinc_sf"/>
</dbReference>
<dbReference type="EMBL" id="CP036267">
    <property type="protein sequence ID" value="QDT33794.1"/>
    <property type="molecule type" value="Genomic_DNA"/>
</dbReference>
<proteinExistence type="predicted"/>
<feature type="compositionally biased region" description="Basic and acidic residues" evidence="5">
    <location>
        <begin position="353"/>
        <end position="373"/>
    </location>
</feature>
<dbReference type="OrthoDB" id="292921at2"/>
<keyword evidence="2" id="KW-0812">Transmembrane</keyword>
<feature type="compositionally biased region" description="Polar residues" evidence="5">
    <location>
        <begin position="374"/>
        <end position="383"/>
    </location>
</feature>
<dbReference type="PANTHER" id="PTHR37461">
    <property type="entry name" value="ANTI-SIGMA-K FACTOR RSKA"/>
    <property type="match status" value="1"/>
</dbReference>
<protein>
    <recommendedName>
        <fullName evidence="8">Zinc-finger domain-containing protein</fullName>
    </recommendedName>
</protein>
<evidence type="ECO:0000256" key="1">
    <source>
        <dbReference type="ARBA" id="ARBA00004167"/>
    </source>
</evidence>
<evidence type="ECO:0008006" key="8">
    <source>
        <dbReference type="Google" id="ProtNLM"/>
    </source>
</evidence>
<sequence>MALPFSEDLLSAYLDGETNPEETALVERLLAEQPELQSELHQLTDLSQSIQALPRIPAPDDFVQSVLSEVNQRRPVQPKSPSSMPEEKSRSSRLWKNGLIAASLLVAVGLFSLRLREAKMPLEMAANSEIGDRLEADSVAFTNAPAGEAESALKDAGALTSESSIALKESPPFPLASMELNSETIPADDLTIAAVPRVVTLDKETIANRLSSLSDTPKSGDEVSVVAMNGDSPILVDFTVIDAQKTLGQLQVLLKNHSVQAVSVGQDFESKLDSDQKLVAIYLDLDEPVFEEILSQVSAIEAVVFVSEEAEQAAGLGQSGEAKSRKQQYSLTRRDFAQPMAARGVKTSPADGHQLRTLDRSKLKSSQENESTSRVKTISTEQQFRFDMSSVRETSKASMYSDSAKPAPDSAEPFLEENSLSGPKPTPPPPSLPIRATGGMRREQSADLKNAPSPRRNVLEGTEPAATKPMSKASAQSRSSDAPGASAKEQENAPERIRALLLLREEQE</sequence>
<dbReference type="PANTHER" id="PTHR37461:SF1">
    <property type="entry name" value="ANTI-SIGMA-K FACTOR RSKA"/>
    <property type="match status" value="1"/>
</dbReference>
<dbReference type="GO" id="GO:0016989">
    <property type="term" value="F:sigma factor antagonist activity"/>
    <property type="evidence" value="ECO:0007669"/>
    <property type="project" value="TreeGrafter"/>
</dbReference>
<dbReference type="GO" id="GO:0016020">
    <property type="term" value="C:membrane"/>
    <property type="evidence" value="ECO:0007669"/>
    <property type="project" value="UniProtKB-SubCell"/>
</dbReference>
<dbReference type="KEGG" id="tpol:Mal48_30490"/>
<feature type="region of interest" description="Disordered" evidence="5">
    <location>
        <begin position="70"/>
        <end position="90"/>
    </location>
</feature>
<name>A0A517QQA1_9PLAN</name>
<keyword evidence="7" id="KW-1185">Reference proteome</keyword>
<evidence type="ECO:0000256" key="4">
    <source>
        <dbReference type="ARBA" id="ARBA00023136"/>
    </source>
</evidence>
<gene>
    <name evidence="6" type="ORF">Mal48_30490</name>
</gene>
<keyword evidence="4" id="KW-0472">Membrane</keyword>
<comment type="subcellular location">
    <subcellularLocation>
        <location evidence="1">Membrane</location>
        <topology evidence="1">Single-pass membrane protein</topology>
    </subcellularLocation>
</comment>
<dbReference type="GO" id="GO:0006417">
    <property type="term" value="P:regulation of translation"/>
    <property type="evidence" value="ECO:0007669"/>
    <property type="project" value="TreeGrafter"/>
</dbReference>
<organism evidence="6 7">
    <name type="scientific">Thalassoglobus polymorphus</name>
    <dbReference type="NCBI Taxonomy" id="2527994"/>
    <lineage>
        <taxon>Bacteria</taxon>
        <taxon>Pseudomonadati</taxon>
        <taxon>Planctomycetota</taxon>
        <taxon>Planctomycetia</taxon>
        <taxon>Planctomycetales</taxon>
        <taxon>Planctomycetaceae</taxon>
        <taxon>Thalassoglobus</taxon>
    </lineage>
</organism>
<dbReference type="RefSeq" id="WP_145200676.1">
    <property type="nucleotide sequence ID" value="NZ_CP036267.1"/>
</dbReference>
<dbReference type="Proteomes" id="UP000315724">
    <property type="component" value="Chromosome"/>
</dbReference>
<feature type="compositionally biased region" description="Basic and acidic residues" evidence="5">
    <location>
        <begin position="488"/>
        <end position="508"/>
    </location>
</feature>
<dbReference type="InterPro" id="IPR051474">
    <property type="entry name" value="Anti-sigma-K/W_factor"/>
</dbReference>